<organism evidence="2">
    <name type="scientific">Triticum aestivum</name>
    <name type="common">Wheat</name>
    <dbReference type="NCBI Taxonomy" id="4565"/>
    <lineage>
        <taxon>Eukaryota</taxon>
        <taxon>Viridiplantae</taxon>
        <taxon>Streptophyta</taxon>
        <taxon>Embryophyta</taxon>
        <taxon>Tracheophyta</taxon>
        <taxon>Spermatophyta</taxon>
        <taxon>Magnoliopsida</taxon>
        <taxon>Liliopsida</taxon>
        <taxon>Poales</taxon>
        <taxon>Poaceae</taxon>
        <taxon>BOP clade</taxon>
        <taxon>Pooideae</taxon>
        <taxon>Triticodae</taxon>
        <taxon>Triticeae</taxon>
        <taxon>Triticinae</taxon>
        <taxon>Triticum</taxon>
    </lineage>
</organism>
<dbReference type="OMA" id="TMNLGPA"/>
<reference evidence="2" key="2">
    <citation type="submission" date="2018-10" db="UniProtKB">
        <authorList>
            <consortium name="EnsemblPlants"/>
        </authorList>
    </citation>
    <scope>IDENTIFICATION</scope>
</reference>
<protein>
    <submittedName>
        <fullName evidence="2">Uncharacterized protein</fullName>
    </submittedName>
</protein>
<dbReference type="Gramene" id="TraesCS2B02G510700.1">
    <property type="protein sequence ID" value="TraesCS2B02G510700.1"/>
    <property type="gene ID" value="TraesCS2B02G510700"/>
</dbReference>
<dbReference type="InterPro" id="IPR040404">
    <property type="entry name" value="Phylloplanin-like"/>
</dbReference>
<dbReference type="Gramene" id="TraesNOR2B03G01052270.1">
    <property type="protein sequence ID" value="TraesNOR2B03G01052270.1"/>
    <property type="gene ID" value="TraesNOR2B03G01052270"/>
</dbReference>
<dbReference type="RefSeq" id="XP_044320675.1">
    <property type="nucleotide sequence ID" value="XM_044464740.1"/>
</dbReference>
<dbReference type="OrthoDB" id="905355at2759"/>
<feature type="chain" id="PRO_5043172516" evidence="1">
    <location>
        <begin position="26"/>
        <end position="175"/>
    </location>
</feature>
<proteinExistence type="predicted"/>
<dbReference type="PaxDb" id="4565-Traes_2BL_96781E1E3.1"/>
<dbReference type="PANTHER" id="PTHR34458">
    <property type="entry name" value="POLLEN OLE E 1 ALLERGEN AND EXTENSIN FAMILY PROTEIN-RELATED"/>
    <property type="match status" value="1"/>
</dbReference>
<evidence type="ECO:0000256" key="1">
    <source>
        <dbReference type="SAM" id="SignalP"/>
    </source>
</evidence>
<dbReference type="Gramene" id="TraesCS2B03G1283600.1">
    <property type="protein sequence ID" value="TraesCS2B03G1283600.1.CDS"/>
    <property type="gene ID" value="TraesCS2B03G1283600"/>
</dbReference>
<evidence type="ECO:0000313" key="3">
    <source>
        <dbReference type="Proteomes" id="UP000019116"/>
    </source>
</evidence>
<dbReference type="AlphaFoldDB" id="A0A3B6CDS6"/>
<reference evidence="2" key="1">
    <citation type="submission" date="2018-08" db="EMBL/GenBank/DDBJ databases">
        <authorList>
            <person name="Rossello M."/>
        </authorList>
    </citation>
    <scope>NUCLEOTIDE SEQUENCE [LARGE SCALE GENOMIC DNA]</scope>
    <source>
        <strain evidence="2">cv. Chinese Spring</strain>
    </source>
</reference>
<dbReference type="PANTHER" id="PTHR34458:SF19">
    <property type="entry name" value="BIFUNCTIONAL INHIBITOR_PLANT LIPID TRANSFER PROTEIN_SEED STORAGE HELICAL DOMAIN-CONTAINING PROTEIN"/>
    <property type="match status" value="1"/>
</dbReference>
<feature type="signal peptide" evidence="1">
    <location>
        <begin position="1"/>
        <end position="25"/>
    </location>
</feature>
<dbReference type="EnsemblPlants" id="TraesCS2B02G510700.1">
    <property type="protein sequence ID" value="TraesCS2B02G510700.1"/>
    <property type="gene ID" value="TraesCS2B02G510700"/>
</dbReference>
<sequence>MATKSLLLAALLVLAVSLAPHGAEAGKQLPLGLIAGVVPCSGGNSINAAAVPPFPNAAVQMVCGRDVMASATTDGSGTYTMNLGPATSSLLAPLLGNQCKVVVVTPLAACNASLASVTGTLTAPVQLLGIDTGSGSGSGSSGLGGLGGLIWLIGQIVGGLLGGILNIIPLPFSVV</sequence>
<dbReference type="Proteomes" id="UP000019116">
    <property type="component" value="Chromosome 2B"/>
</dbReference>
<accession>A0A3B6CDS6</accession>
<dbReference type="Gramene" id="TraesJAG2B03G01036820.1">
    <property type="protein sequence ID" value="TraesJAG2B03G01036820.1"/>
    <property type="gene ID" value="TraesJAG2B03G01036820"/>
</dbReference>
<evidence type="ECO:0000313" key="2">
    <source>
        <dbReference type="EnsemblPlants" id="TraesCS2B02G510700.1"/>
    </source>
</evidence>
<dbReference type="GeneID" id="123042250"/>
<keyword evidence="1" id="KW-0732">Signal</keyword>
<name>A0A3B6CDS6_WHEAT</name>
<keyword evidence="3" id="KW-1185">Reference proteome</keyword>
<gene>
    <name evidence="2" type="primary">LOC123042250</name>
</gene>